<dbReference type="SUPFAM" id="SSF49842">
    <property type="entry name" value="TNF-like"/>
    <property type="match status" value="1"/>
</dbReference>
<comment type="caution">
    <text evidence="1">The sequence shown here is derived from an EMBL/GenBank/DDBJ whole genome shotgun (WGS) entry which is preliminary data.</text>
</comment>
<feature type="non-terminal residue" evidence="1">
    <location>
        <position position="78"/>
    </location>
</feature>
<evidence type="ECO:0008006" key="3">
    <source>
        <dbReference type="Google" id="ProtNLM"/>
    </source>
</evidence>
<gene>
    <name evidence="1" type="ORF">MGAL_10B062965</name>
</gene>
<evidence type="ECO:0000313" key="1">
    <source>
        <dbReference type="EMBL" id="VDI55253.1"/>
    </source>
</evidence>
<proteinExistence type="predicted"/>
<protein>
    <recommendedName>
        <fullName evidence="3">C1q domain-containing protein</fullName>
    </recommendedName>
</protein>
<keyword evidence="2" id="KW-1185">Reference proteome</keyword>
<dbReference type="AlphaFoldDB" id="A0A8B6FTY1"/>
<dbReference type="EMBL" id="UYJE01007474">
    <property type="protein sequence ID" value="VDI55253.1"/>
    <property type="molecule type" value="Genomic_DNA"/>
</dbReference>
<dbReference type="Proteomes" id="UP000596742">
    <property type="component" value="Unassembled WGS sequence"/>
</dbReference>
<sequence length="78" mass="8231">AVTATLPLGSITVGVGNGVKYSEILENTQHEYLDGSFAASTSGVYSLSVSMMTGLLSCNLTLRTNGLILVWLCANKDY</sequence>
<name>A0A8B6FTY1_MYTGA</name>
<accession>A0A8B6FTY1</accession>
<evidence type="ECO:0000313" key="2">
    <source>
        <dbReference type="Proteomes" id="UP000596742"/>
    </source>
</evidence>
<reference evidence="1" key="1">
    <citation type="submission" date="2018-11" db="EMBL/GenBank/DDBJ databases">
        <authorList>
            <person name="Alioto T."/>
            <person name="Alioto T."/>
        </authorList>
    </citation>
    <scope>NUCLEOTIDE SEQUENCE</scope>
</reference>
<dbReference type="InterPro" id="IPR008983">
    <property type="entry name" value="Tumour_necrosis_fac-like_dom"/>
</dbReference>
<feature type="non-terminal residue" evidence="1">
    <location>
        <position position="1"/>
    </location>
</feature>
<organism evidence="1 2">
    <name type="scientific">Mytilus galloprovincialis</name>
    <name type="common">Mediterranean mussel</name>
    <dbReference type="NCBI Taxonomy" id="29158"/>
    <lineage>
        <taxon>Eukaryota</taxon>
        <taxon>Metazoa</taxon>
        <taxon>Spiralia</taxon>
        <taxon>Lophotrochozoa</taxon>
        <taxon>Mollusca</taxon>
        <taxon>Bivalvia</taxon>
        <taxon>Autobranchia</taxon>
        <taxon>Pteriomorphia</taxon>
        <taxon>Mytilida</taxon>
        <taxon>Mytiloidea</taxon>
        <taxon>Mytilidae</taxon>
        <taxon>Mytilinae</taxon>
        <taxon>Mytilus</taxon>
    </lineage>
</organism>